<organism evidence="1 2">
    <name type="scientific">Portunus trituberculatus</name>
    <name type="common">Swimming crab</name>
    <name type="synonym">Neptunus trituberculatus</name>
    <dbReference type="NCBI Taxonomy" id="210409"/>
    <lineage>
        <taxon>Eukaryota</taxon>
        <taxon>Metazoa</taxon>
        <taxon>Ecdysozoa</taxon>
        <taxon>Arthropoda</taxon>
        <taxon>Crustacea</taxon>
        <taxon>Multicrustacea</taxon>
        <taxon>Malacostraca</taxon>
        <taxon>Eumalacostraca</taxon>
        <taxon>Eucarida</taxon>
        <taxon>Decapoda</taxon>
        <taxon>Pleocyemata</taxon>
        <taxon>Brachyura</taxon>
        <taxon>Eubrachyura</taxon>
        <taxon>Portunoidea</taxon>
        <taxon>Portunidae</taxon>
        <taxon>Portuninae</taxon>
        <taxon>Portunus</taxon>
    </lineage>
</organism>
<sequence>MAASRLNIPVKREDLRRTKTPFLIYLEFCASDARRGKAALDWTESRLKFGLLLD</sequence>
<evidence type="ECO:0000313" key="1">
    <source>
        <dbReference type="EMBL" id="MPC77617.1"/>
    </source>
</evidence>
<keyword evidence="2" id="KW-1185">Reference proteome</keyword>
<reference evidence="1 2" key="1">
    <citation type="submission" date="2019-05" db="EMBL/GenBank/DDBJ databases">
        <title>Another draft genome of Portunus trituberculatus and its Hox gene families provides insights of decapod evolution.</title>
        <authorList>
            <person name="Jeong J.-H."/>
            <person name="Song I."/>
            <person name="Kim S."/>
            <person name="Choi T."/>
            <person name="Kim D."/>
            <person name="Ryu S."/>
            <person name="Kim W."/>
        </authorList>
    </citation>
    <scope>NUCLEOTIDE SEQUENCE [LARGE SCALE GENOMIC DNA]</scope>
    <source>
        <tissue evidence="1">Muscle</tissue>
    </source>
</reference>
<gene>
    <name evidence="1" type="ORF">E2C01_072075</name>
</gene>
<evidence type="ECO:0000313" key="2">
    <source>
        <dbReference type="Proteomes" id="UP000324222"/>
    </source>
</evidence>
<protein>
    <submittedName>
        <fullName evidence="1">Uncharacterized protein</fullName>
    </submittedName>
</protein>
<name>A0A5B7I800_PORTR</name>
<proteinExistence type="predicted"/>
<dbReference type="EMBL" id="VSRR010046283">
    <property type="protein sequence ID" value="MPC77617.1"/>
    <property type="molecule type" value="Genomic_DNA"/>
</dbReference>
<comment type="caution">
    <text evidence="1">The sequence shown here is derived from an EMBL/GenBank/DDBJ whole genome shotgun (WGS) entry which is preliminary data.</text>
</comment>
<dbReference type="AlphaFoldDB" id="A0A5B7I800"/>
<dbReference type="Proteomes" id="UP000324222">
    <property type="component" value="Unassembled WGS sequence"/>
</dbReference>
<accession>A0A5B7I800</accession>